<protein>
    <submittedName>
        <fullName evidence="2">Uncharacterized protein</fullName>
    </submittedName>
</protein>
<keyword evidence="1" id="KW-1133">Transmembrane helix</keyword>
<accession>A0ABX8WIV7</accession>
<feature type="transmembrane region" description="Helical" evidence="1">
    <location>
        <begin position="6"/>
        <end position="21"/>
    </location>
</feature>
<evidence type="ECO:0000256" key="1">
    <source>
        <dbReference type="SAM" id="Phobius"/>
    </source>
</evidence>
<evidence type="ECO:0000313" key="2">
    <source>
        <dbReference type="EMBL" id="QYO76926.1"/>
    </source>
</evidence>
<dbReference type="Proteomes" id="UP000825799">
    <property type="component" value="Chromosome"/>
</dbReference>
<name>A0ABX8WIV7_9HYPH</name>
<proteinExistence type="predicted"/>
<sequence>MAWELVAIWIIVAATIVWFVRDERRQNDARLNARARAYATGSAWRHRSAPVQTRPLVDPDQRDLTDIQRRFIEEMRRVRAINAIRN</sequence>
<evidence type="ECO:0000313" key="3">
    <source>
        <dbReference type="Proteomes" id="UP000825799"/>
    </source>
</evidence>
<organism evidence="2 3">
    <name type="scientific">Devosia salina</name>
    <dbReference type="NCBI Taxonomy" id="2860336"/>
    <lineage>
        <taxon>Bacteria</taxon>
        <taxon>Pseudomonadati</taxon>
        <taxon>Pseudomonadota</taxon>
        <taxon>Alphaproteobacteria</taxon>
        <taxon>Hyphomicrobiales</taxon>
        <taxon>Devosiaceae</taxon>
        <taxon>Devosia</taxon>
    </lineage>
</organism>
<keyword evidence="3" id="KW-1185">Reference proteome</keyword>
<keyword evidence="1" id="KW-0812">Transmembrane</keyword>
<dbReference type="RefSeq" id="WP_220305390.1">
    <property type="nucleotide sequence ID" value="NZ_CP080590.1"/>
</dbReference>
<reference evidence="2 3" key="1">
    <citation type="submission" date="2021-08" db="EMBL/GenBank/DDBJ databases">
        <title>Devosia salina sp. nov., isolated from the South China Sea sediment.</title>
        <authorList>
            <person name="Zhou Z."/>
        </authorList>
    </citation>
    <scope>NUCLEOTIDE SEQUENCE [LARGE SCALE GENOMIC DNA]</scope>
    <source>
        <strain evidence="2 3">SCS-3</strain>
    </source>
</reference>
<keyword evidence="1" id="KW-0472">Membrane</keyword>
<gene>
    <name evidence="2" type="ORF">K1X15_20580</name>
</gene>
<dbReference type="EMBL" id="CP080590">
    <property type="protein sequence ID" value="QYO76926.1"/>
    <property type="molecule type" value="Genomic_DNA"/>
</dbReference>